<keyword evidence="3" id="KW-0808">Transferase</keyword>
<dbReference type="InterPro" id="IPR020841">
    <property type="entry name" value="PKS_Beta-ketoAc_synthase_dom"/>
</dbReference>
<gene>
    <name evidence="9" type="ORF">OG477_43410</name>
</gene>
<dbReference type="Pfam" id="PF16197">
    <property type="entry name" value="KAsynt_C_assoc"/>
    <property type="match status" value="1"/>
</dbReference>
<organism evidence="9">
    <name type="scientific">Streptomyces sp. NBC_00180</name>
    <dbReference type="NCBI Taxonomy" id="2903632"/>
    <lineage>
        <taxon>Bacteria</taxon>
        <taxon>Bacillati</taxon>
        <taxon>Actinomycetota</taxon>
        <taxon>Actinomycetes</taxon>
        <taxon>Kitasatosporales</taxon>
        <taxon>Streptomycetaceae</taxon>
        <taxon>Streptomyces</taxon>
    </lineage>
</organism>
<dbReference type="GO" id="GO:0004312">
    <property type="term" value="F:fatty acid synthase activity"/>
    <property type="evidence" value="ECO:0007669"/>
    <property type="project" value="TreeGrafter"/>
</dbReference>
<reference evidence="9" key="1">
    <citation type="submission" date="2022-10" db="EMBL/GenBank/DDBJ databases">
        <title>The complete genomes of actinobacterial strains from the NBC collection.</title>
        <authorList>
            <person name="Joergensen T.S."/>
            <person name="Alvarez Arevalo M."/>
            <person name="Sterndorff E.B."/>
            <person name="Faurdal D."/>
            <person name="Vuksanovic O."/>
            <person name="Mourched A.-S."/>
            <person name="Charusanti P."/>
            <person name="Shaw S."/>
            <person name="Blin K."/>
            <person name="Weber T."/>
        </authorList>
    </citation>
    <scope>NUCLEOTIDE SEQUENCE</scope>
    <source>
        <strain evidence="9">NBC 00180</strain>
    </source>
</reference>
<dbReference type="SUPFAM" id="SSF53901">
    <property type="entry name" value="Thiolase-like"/>
    <property type="match status" value="1"/>
</dbReference>
<keyword evidence="1" id="KW-0596">Phosphopantetheine</keyword>
<feature type="domain" description="Carrier" evidence="7">
    <location>
        <begin position="955"/>
        <end position="1030"/>
    </location>
</feature>
<dbReference type="EMBL" id="CP108140">
    <property type="protein sequence ID" value="WTP91654.1"/>
    <property type="molecule type" value="Genomic_DNA"/>
</dbReference>
<keyword evidence="9" id="KW-0378">Hydrolase</keyword>
<dbReference type="PANTHER" id="PTHR43775:SF51">
    <property type="entry name" value="INACTIVE PHENOLPHTHIOCEROL SYNTHESIS POLYKETIDE SYNTHASE TYPE I PKS1-RELATED"/>
    <property type="match status" value="1"/>
</dbReference>
<dbReference type="InterPro" id="IPR001227">
    <property type="entry name" value="Ac_transferase_dom_sf"/>
</dbReference>
<dbReference type="PROSITE" id="PS52004">
    <property type="entry name" value="KS3_2"/>
    <property type="match status" value="1"/>
</dbReference>
<dbReference type="InterPro" id="IPR006162">
    <property type="entry name" value="Ppantetheine_attach_site"/>
</dbReference>
<dbReference type="Pfam" id="PF02801">
    <property type="entry name" value="Ketoacyl-synt_C"/>
    <property type="match status" value="1"/>
</dbReference>
<evidence type="ECO:0000256" key="2">
    <source>
        <dbReference type="ARBA" id="ARBA00022553"/>
    </source>
</evidence>
<dbReference type="InterPro" id="IPR020802">
    <property type="entry name" value="TesA-like"/>
</dbReference>
<dbReference type="InterPro" id="IPR050091">
    <property type="entry name" value="PKS_NRPS_Biosynth_Enz"/>
</dbReference>
<dbReference type="Pfam" id="PF00109">
    <property type="entry name" value="ketoacyl-synt"/>
    <property type="match status" value="1"/>
</dbReference>
<dbReference type="Gene3D" id="3.40.366.10">
    <property type="entry name" value="Malonyl-Coenzyme A Acyl Carrier Protein, domain 2"/>
    <property type="match status" value="1"/>
</dbReference>
<dbReference type="Gene3D" id="1.10.1200.10">
    <property type="entry name" value="ACP-like"/>
    <property type="match status" value="1"/>
</dbReference>
<dbReference type="PROSITE" id="PS00606">
    <property type="entry name" value="KS3_1"/>
    <property type="match status" value="1"/>
</dbReference>
<dbReference type="GO" id="GO:0033068">
    <property type="term" value="P:macrolide biosynthetic process"/>
    <property type="evidence" value="ECO:0007669"/>
    <property type="project" value="UniProtKB-ARBA"/>
</dbReference>
<accession>A0AAU1ID35</accession>
<dbReference type="InterPro" id="IPR001031">
    <property type="entry name" value="Thioesterase"/>
</dbReference>
<evidence type="ECO:0000256" key="5">
    <source>
        <dbReference type="ARBA" id="ARBA00023268"/>
    </source>
</evidence>
<evidence type="ECO:0000256" key="6">
    <source>
        <dbReference type="ARBA" id="ARBA00023315"/>
    </source>
</evidence>
<dbReference type="GO" id="GO:0031177">
    <property type="term" value="F:phosphopantetheine binding"/>
    <property type="evidence" value="ECO:0007669"/>
    <property type="project" value="InterPro"/>
</dbReference>
<keyword evidence="6" id="KW-0012">Acyltransferase</keyword>
<dbReference type="InterPro" id="IPR020806">
    <property type="entry name" value="PKS_PP-bd"/>
</dbReference>
<sequence>MSNDPKLVEYFQRVTAELYETRERLRAVERAAADDPVVVVGMGCRFPGGVRSPQDLWEVFRDGRDVISDFPEDRGWDTDGLYDPDSESTPPGKTYVRHGGFLSDAADFDPAFFGISPREALVMDPQQRILLEVAWHALESAGIDPTTLQSTRTGVFTGLIHGDYASQAQQIPEDLVGQVSIANTSSVASGRLSYTLGLQGPAITLDTACSSSLVAIHLAAQSLRNGETTLALAGGVTVMAGPARFIEFSQQHALAPDGRCKPFAADADGTSWSEGAGFIVLERLSHARAAGHRVLAVLRGSAVNQDGSSNGLTAPSRHAQQQLIHDALADARLTPHDIDAIETHGTGTPLGDPIEAHALDPVFGPRRDRPLWIGSAKSNLGHAQAAAGIAGTIKMILAIQHAQLPRTLHLTAPSPHVDWDATPLAPLTEHTSWPDAGRPRRAAVSSFGISGTNAHLILEEPPADDAAPAATATAPASGTALPLLPFALSGTTPKALVAQARQLLEHLTPDSGLLDLAYSLATTRAHHPHRAVVLATTVDGLITELTRIADGAPSADTITGRIVPNTTTAFLFPGQGTQWASMGAELLDSSKVFATKMAECESALAPFVDWSLTEVLRGAAGAPSTDRVDVLQPTLLALMISLAELWRSYGVTPSAVAGHSQGEIAAAWVAGALSLPDAMRVAALRSRALTKLSGLGGMASVALPEQQVEEMLARWKGRLTVGAVNGARSTVVSGDPEALTQLLAECAARDVRAQRVPVDYASHAPQVEQIRDQVLSDLSAIAPKPAEVPYVSGLTGKLIEPESHPLDADHWYRSLREPVRFDRATTSLIADGHRLLLEVSTHPVLLPAVRETLDDSGVSASVLATLRRNEGGMGRFLCALAEAHVAGVGIDWHAVFDGTGARRTELPGYAFQRERYWLDPVLPTFVPTTAQPQAAESPDSLAERLAALSPAEHEQALVDLVAGHVAVVLKYRSAGEVPVEDTFRDLGFESLTAVALRNRIVESTGVDVQLTDVLNYPTVMDLAELIGERLAEAEPVPPSPSPARDDAAAPGDSIAALYLQGVESGQTGEAMGLVRMAARLRPAFEAETDGTTAVLTRLMSGSDTPPLVCTTAPVAPISDAAYSFLAPALPARRDVWTLRPPGFAEGELLPVGLPDLFEAQRRALAEQVDREAIVLVGYSSGGWVAHGLAAYLESLGRPPAAVVLFDYYPPASDVDEARARFMREQARLGGGDGPLTPDSRSAPQGHELSAMGHYMSLFDGWRPGRISAPTLHIRASELLSGLTGEVPEGLFPADLCHTSVSLPGNHFTLLSQHSEAAGKVLHDWLTATV</sequence>
<dbReference type="PROSITE" id="PS50075">
    <property type="entry name" value="CARRIER"/>
    <property type="match status" value="1"/>
</dbReference>
<dbReference type="GO" id="GO:0016787">
    <property type="term" value="F:hydrolase activity"/>
    <property type="evidence" value="ECO:0007669"/>
    <property type="project" value="UniProtKB-KW"/>
</dbReference>
<dbReference type="PANTHER" id="PTHR43775">
    <property type="entry name" value="FATTY ACID SYNTHASE"/>
    <property type="match status" value="1"/>
</dbReference>
<keyword evidence="2" id="KW-0597">Phosphoprotein</keyword>
<evidence type="ECO:0000259" key="7">
    <source>
        <dbReference type="PROSITE" id="PS50075"/>
    </source>
</evidence>
<evidence type="ECO:0000256" key="3">
    <source>
        <dbReference type="ARBA" id="ARBA00022679"/>
    </source>
</evidence>
<dbReference type="Gene3D" id="3.30.70.3290">
    <property type="match status" value="1"/>
</dbReference>
<dbReference type="PROSITE" id="PS00012">
    <property type="entry name" value="PHOSPHOPANTETHEINE"/>
    <property type="match status" value="1"/>
</dbReference>
<dbReference type="SUPFAM" id="SSF55048">
    <property type="entry name" value="Probable ACP-binding domain of malonyl-CoA ACP transacylase"/>
    <property type="match status" value="1"/>
</dbReference>
<dbReference type="Pfam" id="PF00698">
    <property type="entry name" value="Acyl_transf_1"/>
    <property type="match status" value="1"/>
</dbReference>
<dbReference type="SMART" id="SM00823">
    <property type="entry name" value="PKS_PP"/>
    <property type="match status" value="1"/>
</dbReference>
<protein>
    <submittedName>
        <fullName evidence="9">Alpha/beta fold hydrolase</fullName>
    </submittedName>
</protein>
<evidence type="ECO:0000256" key="1">
    <source>
        <dbReference type="ARBA" id="ARBA00022450"/>
    </source>
</evidence>
<dbReference type="InterPro" id="IPR009081">
    <property type="entry name" value="PP-bd_ACP"/>
</dbReference>
<dbReference type="InterPro" id="IPR016035">
    <property type="entry name" value="Acyl_Trfase/lysoPLipase"/>
</dbReference>
<dbReference type="InterPro" id="IPR036736">
    <property type="entry name" value="ACP-like_sf"/>
</dbReference>
<dbReference type="InterPro" id="IPR016036">
    <property type="entry name" value="Malonyl_transacylase_ACP-bd"/>
</dbReference>
<feature type="domain" description="Ketosynthase family 3 (KS3)" evidence="8">
    <location>
        <begin position="34"/>
        <end position="460"/>
    </location>
</feature>
<keyword evidence="4" id="KW-0045">Antibiotic biosynthesis</keyword>
<dbReference type="FunFam" id="3.40.366.10:FF:000002">
    <property type="entry name" value="Probable polyketide synthase 2"/>
    <property type="match status" value="1"/>
</dbReference>
<dbReference type="SMART" id="SM00824">
    <property type="entry name" value="PKS_TE"/>
    <property type="match status" value="1"/>
</dbReference>
<dbReference type="InterPro" id="IPR029058">
    <property type="entry name" value="AB_hydrolase_fold"/>
</dbReference>
<dbReference type="SUPFAM" id="SSF53474">
    <property type="entry name" value="alpha/beta-Hydrolases"/>
    <property type="match status" value="1"/>
</dbReference>
<name>A0AAU1ID35_9ACTN</name>
<dbReference type="Pfam" id="PF00550">
    <property type="entry name" value="PP-binding"/>
    <property type="match status" value="1"/>
</dbReference>
<dbReference type="SMART" id="SM00827">
    <property type="entry name" value="PKS_AT"/>
    <property type="match status" value="1"/>
</dbReference>
<dbReference type="SUPFAM" id="SSF52151">
    <property type="entry name" value="FabD/lysophospholipase-like"/>
    <property type="match status" value="1"/>
</dbReference>
<dbReference type="Pfam" id="PF00975">
    <property type="entry name" value="Thioesterase"/>
    <property type="match status" value="1"/>
</dbReference>
<proteinExistence type="predicted"/>
<dbReference type="SMART" id="SM00825">
    <property type="entry name" value="PKS_KS"/>
    <property type="match status" value="1"/>
</dbReference>
<evidence type="ECO:0000313" key="9">
    <source>
        <dbReference type="EMBL" id="WTP91654.1"/>
    </source>
</evidence>
<keyword evidence="5" id="KW-0511">Multifunctional enzyme</keyword>
<dbReference type="Gene3D" id="3.40.47.10">
    <property type="match status" value="1"/>
</dbReference>
<dbReference type="InterPro" id="IPR014043">
    <property type="entry name" value="Acyl_transferase_dom"/>
</dbReference>
<dbReference type="InterPro" id="IPR032821">
    <property type="entry name" value="PKS_assoc"/>
</dbReference>
<dbReference type="GO" id="GO:0006633">
    <property type="term" value="P:fatty acid biosynthetic process"/>
    <property type="evidence" value="ECO:0007669"/>
    <property type="project" value="InterPro"/>
</dbReference>
<dbReference type="FunFam" id="3.40.47.10:FF:000019">
    <property type="entry name" value="Polyketide synthase type I"/>
    <property type="match status" value="1"/>
</dbReference>
<dbReference type="CDD" id="cd00833">
    <property type="entry name" value="PKS"/>
    <property type="match status" value="1"/>
</dbReference>
<dbReference type="InterPro" id="IPR014030">
    <property type="entry name" value="Ketoacyl_synth_N"/>
</dbReference>
<dbReference type="Gene3D" id="3.40.50.1820">
    <property type="entry name" value="alpha/beta hydrolase"/>
    <property type="match status" value="1"/>
</dbReference>
<dbReference type="GO" id="GO:0004315">
    <property type="term" value="F:3-oxoacyl-[acyl-carrier-protein] synthase activity"/>
    <property type="evidence" value="ECO:0007669"/>
    <property type="project" value="InterPro"/>
</dbReference>
<evidence type="ECO:0000259" key="8">
    <source>
        <dbReference type="PROSITE" id="PS52004"/>
    </source>
</evidence>
<dbReference type="InterPro" id="IPR018201">
    <property type="entry name" value="Ketoacyl_synth_AS"/>
</dbReference>
<dbReference type="InterPro" id="IPR014031">
    <property type="entry name" value="Ketoacyl_synth_C"/>
</dbReference>
<dbReference type="InterPro" id="IPR016039">
    <property type="entry name" value="Thiolase-like"/>
</dbReference>
<dbReference type="SUPFAM" id="SSF47336">
    <property type="entry name" value="ACP-like"/>
    <property type="match status" value="1"/>
</dbReference>
<evidence type="ECO:0000256" key="4">
    <source>
        <dbReference type="ARBA" id="ARBA00023194"/>
    </source>
</evidence>